<dbReference type="EC" id="3.4.21.-" evidence="2"/>
<dbReference type="SMART" id="SM00020">
    <property type="entry name" value="Tryp_SPc"/>
    <property type="match status" value="1"/>
</dbReference>
<dbReference type="InterPro" id="IPR043504">
    <property type="entry name" value="Peptidase_S1_PA_chymotrypsin"/>
</dbReference>
<reference evidence="2" key="1">
    <citation type="submission" date="2022-03" db="EMBL/GenBank/DDBJ databases">
        <title>Streptomyces 7R015 and 7R016 isolated from Barleria lupulina in Thailand.</title>
        <authorList>
            <person name="Kanchanasin P."/>
            <person name="Phongsopitanun W."/>
            <person name="Tanasupawat S."/>
        </authorList>
    </citation>
    <scope>NUCLEOTIDE SEQUENCE</scope>
    <source>
        <strain evidence="2">7R015</strain>
    </source>
</reference>
<evidence type="ECO:0000259" key="1">
    <source>
        <dbReference type="PROSITE" id="PS50240"/>
    </source>
</evidence>
<accession>A0ABS9XXL2</accession>
<evidence type="ECO:0000313" key="3">
    <source>
        <dbReference type="Proteomes" id="UP001165269"/>
    </source>
</evidence>
<dbReference type="Pfam" id="PF00089">
    <property type="entry name" value="Trypsin"/>
    <property type="match status" value="1"/>
</dbReference>
<dbReference type="InterPro" id="IPR001254">
    <property type="entry name" value="Trypsin_dom"/>
</dbReference>
<dbReference type="InterPro" id="IPR001314">
    <property type="entry name" value="Peptidase_S1A"/>
</dbReference>
<name>A0ABS9XXL2_9ACTN</name>
<evidence type="ECO:0000313" key="2">
    <source>
        <dbReference type="EMBL" id="MCI3269698.1"/>
    </source>
</evidence>
<dbReference type="PRINTS" id="PR00722">
    <property type="entry name" value="CHYMOTRYPSIN"/>
</dbReference>
<dbReference type="PROSITE" id="PS50240">
    <property type="entry name" value="TRYPSIN_DOM"/>
    <property type="match status" value="1"/>
</dbReference>
<dbReference type="PANTHER" id="PTHR24260">
    <property type="match status" value="1"/>
</dbReference>
<dbReference type="Gene3D" id="2.40.10.10">
    <property type="entry name" value="Trypsin-like serine proteases"/>
    <property type="match status" value="1"/>
</dbReference>
<dbReference type="InterPro" id="IPR051333">
    <property type="entry name" value="CLIP_Serine_Protease"/>
</dbReference>
<proteinExistence type="predicted"/>
<dbReference type="GO" id="GO:0016787">
    <property type="term" value="F:hydrolase activity"/>
    <property type="evidence" value="ECO:0007669"/>
    <property type="project" value="UniProtKB-KW"/>
</dbReference>
<dbReference type="SUPFAM" id="SSF50494">
    <property type="entry name" value="Trypsin-like serine proteases"/>
    <property type="match status" value="1"/>
</dbReference>
<protein>
    <submittedName>
        <fullName evidence="2">Trypsin-like serine protease</fullName>
        <ecNumber evidence="2">3.4.21.-</ecNumber>
    </submittedName>
</protein>
<dbReference type="EMBL" id="JALDAY010000001">
    <property type="protein sequence ID" value="MCI3269698.1"/>
    <property type="molecule type" value="Genomic_DNA"/>
</dbReference>
<dbReference type="PANTHER" id="PTHR24260:SF136">
    <property type="entry name" value="GH08193P-RELATED"/>
    <property type="match status" value="1"/>
</dbReference>
<dbReference type="RefSeq" id="WP_242759263.1">
    <property type="nucleotide sequence ID" value="NZ_JALDAY010000001.1"/>
</dbReference>
<organism evidence="2 3">
    <name type="scientific">Streptomyces cylindrosporus</name>
    <dbReference type="NCBI Taxonomy" id="2927583"/>
    <lineage>
        <taxon>Bacteria</taxon>
        <taxon>Bacillati</taxon>
        <taxon>Actinomycetota</taxon>
        <taxon>Actinomycetes</taxon>
        <taxon>Kitasatosporales</taxon>
        <taxon>Streptomycetaceae</taxon>
        <taxon>Streptomyces</taxon>
    </lineage>
</organism>
<gene>
    <name evidence="2" type="ORF">MQP27_01035</name>
</gene>
<dbReference type="Proteomes" id="UP001165269">
    <property type="component" value="Unassembled WGS sequence"/>
</dbReference>
<keyword evidence="2" id="KW-0378">Hydrolase</keyword>
<sequence>MAVASSTALVSPAVAAELADDGEVLALPQASGDDSESPAVVNGEAATSASGMGALLLDGEFRCSASLVAAEWVLTAKHCVLDIEGDGAKLSPDRLSVRVKSLDRTSGGGVVNVEYTKVRTSHDIALLHLTRSANAEYVRLPTKNPAVGTTNYIFGWGSTNGYSGASTYLKRATVEVTDTDAVDYYGGQAIRSYKINGYACYGDSGGPQFKLVDGLRYQVGVLSTVTSSGGVCQGYQTYASVPASLDWINEVAGL</sequence>
<feature type="domain" description="Peptidase S1" evidence="1">
    <location>
        <begin position="40"/>
        <end position="253"/>
    </location>
</feature>
<dbReference type="InterPro" id="IPR009003">
    <property type="entry name" value="Peptidase_S1_PA"/>
</dbReference>
<comment type="caution">
    <text evidence="2">The sequence shown here is derived from an EMBL/GenBank/DDBJ whole genome shotgun (WGS) entry which is preliminary data.</text>
</comment>
<keyword evidence="3" id="KW-1185">Reference proteome</keyword>